<evidence type="ECO:0000256" key="19">
    <source>
        <dbReference type="ARBA" id="ARBA00056838"/>
    </source>
</evidence>
<keyword evidence="26" id="KW-1185">Reference proteome</keyword>
<comment type="subcellular location">
    <subcellularLocation>
        <location evidence="2">Cell membrane</location>
        <topology evidence="2">Multi-pass membrane protein</topology>
    </subcellularLocation>
</comment>
<organism evidence="25 26">
    <name type="scientific">Neolamprologus brichardi</name>
    <name type="common">Fairy cichlid</name>
    <name type="synonym">Lamprologus brichardi</name>
    <dbReference type="NCBI Taxonomy" id="32507"/>
    <lineage>
        <taxon>Eukaryota</taxon>
        <taxon>Metazoa</taxon>
        <taxon>Chordata</taxon>
        <taxon>Craniata</taxon>
        <taxon>Vertebrata</taxon>
        <taxon>Euteleostomi</taxon>
        <taxon>Actinopterygii</taxon>
        <taxon>Neopterygii</taxon>
        <taxon>Teleostei</taxon>
        <taxon>Neoteleostei</taxon>
        <taxon>Acanthomorphata</taxon>
        <taxon>Ovalentaria</taxon>
        <taxon>Cichlomorphae</taxon>
        <taxon>Cichliformes</taxon>
        <taxon>Cichlidae</taxon>
        <taxon>African cichlids</taxon>
        <taxon>Pseudocrenilabrinae</taxon>
        <taxon>Lamprologini</taxon>
        <taxon>Neolamprologus</taxon>
    </lineage>
</organism>
<comment type="catalytic activity">
    <reaction evidence="18">
        <text>1,2,3-tri-(5Z,8Z,11Z,14Z-eicosatetraenoyl)-glycerol + H2O = 1,2-di-(5Z,8Z,11Z,14Z-eicosatetraenoyl)-glycerol + (5Z,8Z,11Z,14Z)-eicosatetraenoate + H(+)</text>
        <dbReference type="Rhea" id="RHEA:63432"/>
        <dbReference type="ChEBI" id="CHEBI:15377"/>
        <dbReference type="ChEBI" id="CHEBI:15378"/>
        <dbReference type="ChEBI" id="CHEBI:32395"/>
        <dbReference type="ChEBI" id="CHEBI:147308"/>
        <dbReference type="ChEBI" id="CHEBI:228166"/>
    </reaction>
    <physiologicalReaction direction="left-to-right" evidence="18">
        <dbReference type="Rhea" id="RHEA:63433"/>
    </physiologicalReaction>
</comment>
<feature type="transmembrane region" description="Helical" evidence="23">
    <location>
        <begin position="26"/>
        <end position="43"/>
    </location>
</feature>
<proteinExistence type="inferred from homology"/>
<dbReference type="GO" id="GO:0005886">
    <property type="term" value="C:plasma membrane"/>
    <property type="evidence" value="ECO:0007669"/>
    <property type="project" value="UniProtKB-SubCell"/>
</dbReference>
<dbReference type="GO" id="GO:0022008">
    <property type="term" value="P:neurogenesis"/>
    <property type="evidence" value="ECO:0007669"/>
    <property type="project" value="TreeGrafter"/>
</dbReference>
<dbReference type="GO" id="GO:0004806">
    <property type="term" value="F:triacylglycerol lipase activity"/>
    <property type="evidence" value="ECO:0007669"/>
    <property type="project" value="UniProtKB-EC"/>
</dbReference>
<dbReference type="Proteomes" id="UP000261580">
    <property type="component" value="Unassembled WGS sequence"/>
</dbReference>
<dbReference type="PANTHER" id="PTHR45792:SF2">
    <property type="entry name" value="DIACYLGLYCEROL LIPASE-BETA"/>
    <property type="match status" value="1"/>
</dbReference>
<comment type="catalytic activity">
    <reaction evidence="14">
        <text>a triacylglycerol + H2O = a diacylglycerol + a fatty acid + H(+)</text>
        <dbReference type="Rhea" id="RHEA:12044"/>
        <dbReference type="ChEBI" id="CHEBI:15377"/>
        <dbReference type="ChEBI" id="CHEBI:15378"/>
        <dbReference type="ChEBI" id="CHEBI:17855"/>
        <dbReference type="ChEBI" id="CHEBI:18035"/>
        <dbReference type="ChEBI" id="CHEBI:28868"/>
        <dbReference type="EC" id="3.1.1.3"/>
    </reaction>
    <physiologicalReaction direction="left-to-right" evidence="14">
        <dbReference type="Rhea" id="RHEA:12045"/>
    </physiologicalReaction>
</comment>
<dbReference type="InterPro" id="IPR002921">
    <property type="entry name" value="Fungal_lipase-type"/>
</dbReference>
<evidence type="ECO:0000256" key="23">
    <source>
        <dbReference type="SAM" id="Phobius"/>
    </source>
</evidence>
<evidence type="ECO:0000256" key="21">
    <source>
        <dbReference type="ARBA" id="ARBA00082880"/>
    </source>
</evidence>
<evidence type="ECO:0000256" key="4">
    <source>
        <dbReference type="ARBA" id="ARBA00022475"/>
    </source>
</evidence>
<dbReference type="InterPro" id="IPR029058">
    <property type="entry name" value="AB_hydrolase_fold"/>
</dbReference>
<dbReference type="Bgee" id="ENSNBRG00000013665">
    <property type="expression patterns" value="Expressed in blood and 7 other cell types or tissues"/>
</dbReference>
<evidence type="ECO:0000256" key="15">
    <source>
        <dbReference type="ARBA" id="ARBA00024531"/>
    </source>
</evidence>
<evidence type="ECO:0000313" key="25">
    <source>
        <dbReference type="Ensembl" id="ENSNBRP00000017733.1"/>
    </source>
</evidence>
<dbReference type="GO" id="GO:0047372">
    <property type="term" value="F:monoacylglycerol lipase activity"/>
    <property type="evidence" value="ECO:0007669"/>
    <property type="project" value="UniProtKB-ARBA"/>
</dbReference>
<name>A0A3Q4HBW3_NEOBR</name>
<comment type="function">
    <text evidence="19">Lipase that catalyzes the hydrolysis of arachidonic acid (AA)-esterified diacylglycerols (DAGs) to produce the principal endocannabinoid, 2-arachidonoylglycerol (2-AG) which can be further cleaved by downstream enzymes to release arachidonic acid (AA) for cyclooxygenase (COX)-mediated eicosanoid production. Preferentially hydrolyzes DAGs at the sn-1 position in a calcium-dependent manner and has negligible activity against other lipids including monoacylglycerols and phospholipids. Plays a key role in the regulation of 2-AG and AA pools utilized by COX1/2 to generate lipid mediators of macrophage and microglia inflammatory responses. Also functions as a polyunsaturated fatty acids-specific triacylglycerol lipase in macrophages. Plays an important role to support the metabolic and signaling demands of macrophages.</text>
</comment>
<keyword evidence="7" id="KW-0479">Metal-binding</keyword>
<comment type="catalytic activity">
    <reaction evidence="15">
        <text>a 1,2-diacyl-sn-glycerol + H2O = a 2-acylglycerol + a fatty acid + H(+)</text>
        <dbReference type="Rhea" id="RHEA:33275"/>
        <dbReference type="ChEBI" id="CHEBI:15377"/>
        <dbReference type="ChEBI" id="CHEBI:15378"/>
        <dbReference type="ChEBI" id="CHEBI:17389"/>
        <dbReference type="ChEBI" id="CHEBI:17815"/>
        <dbReference type="ChEBI" id="CHEBI:28868"/>
        <dbReference type="EC" id="3.1.1.116"/>
    </reaction>
    <physiologicalReaction direction="left-to-right" evidence="15">
        <dbReference type="Rhea" id="RHEA:33276"/>
    </physiologicalReaction>
</comment>
<evidence type="ECO:0000313" key="26">
    <source>
        <dbReference type="Proteomes" id="UP000261580"/>
    </source>
</evidence>
<evidence type="ECO:0000256" key="1">
    <source>
        <dbReference type="ARBA" id="ARBA00001913"/>
    </source>
</evidence>
<evidence type="ECO:0000256" key="8">
    <source>
        <dbReference type="ARBA" id="ARBA00022801"/>
    </source>
</evidence>
<keyword evidence="11 23" id="KW-1133">Transmembrane helix</keyword>
<evidence type="ECO:0000256" key="12">
    <source>
        <dbReference type="ARBA" id="ARBA00023098"/>
    </source>
</evidence>
<dbReference type="GO" id="GO:0046872">
    <property type="term" value="F:metal ion binding"/>
    <property type="evidence" value="ECO:0007669"/>
    <property type="project" value="UniProtKB-KW"/>
</dbReference>
<evidence type="ECO:0000256" key="14">
    <source>
        <dbReference type="ARBA" id="ARBA00023369"/>
    </source>
</evidence>
<keyword evidence="12" id="KW-0443">Lipid metabolism</keyword>
<keyword evidence="10" id="KW-0442">Lipid degradation</keyword>
<evidence type="ECO:0000256" key="9">
    <source>
        <dbReference type="ARBA" id="ARBA00022837"/>
    </source>
</evidence>
<evidence type="ECO:0000256" key="10">
    <source>
        <dbReference type="ARBA" id="ARBA00022963"/>
    </source>
</evidence>
<comment type="cofactor">
    <cofactor evidence="1">
        <name>Ca(2+)</name>
        <dbReference type="ChEBI" id="CHEBI:29108"/>
    </cofactor>
</comment>
<dbReference type="SUPFAM" id="SSF53474">
    <property type="entry name" value="alpha/beta-Hydrolases"/>
    <property type="match status" value="1"/>
</dbReference>
<evidence type="ECO:0000256" key="7">
    <source>
        <dbReference type="ARBA" id="ARBA00022723"/>
    </source>
</evidence>
<feature type="transmembrane region" description="Helical" evidence="23">
    <location>
        <begin position="131"/>
        <end position="156"/>
    </location>
</feature>
<dbReference type="GeneTree" id="ENSGT00940000156486"/>
<dbReference type="PANTHER" id="PTHR45792">
    <property type="entry name" value="DIACYLGLYCEROL LIPASE HOMOLOG-RELATED"/>
    <property type="match status" value="1"/>
</dbReference>
<dbReference type="Ensembl" id="ENSNBRT00000018211.1">
    <property type="protein sequence ID" value="ENSNBRP00000017733.1"/>
    <property type="gene ID" value="ENSNBRG00000013665.1"/>
</dbReference>
<feature type="transmembrane region" description="Helical" evidence="23">
    <location>
        <begin position="99"/>
        <end position="119"/>
    </location>
</feature>
<dbReference type="InterPro" id="IPR052214">
    <property type="entry name" value="DAG_Lipase-Related"/>
</dbReference>
<keyword evidence="9" id="KW-0106">Calcium</keyword>
<dbReference type="EC" id="3.1.1.116" evidence="16"/>
<keyword evidence="8" id="KW-0378">Hydrolase</keyword>
<dbReference type="FunFam" id="3.40.50.1820:FF:000064">
    <property type="entry name" value="Sn1-specific diacylglycerol lipase beta"/>
    <property type="match status" value="1"/>
</dbReference>
<comment type="similarity">
    <text evidence="3">Belongs to the AB hydrolase superfamily. Lipase family.</text>
</comment>
<evidence type="ECO:0000256" key="2">
    <source>
        <dbReference type="ARBA" id="ARBA00004651"/>
    </source>
</evidence>
<keyword evidence="6 23" id="KW-0812">Transmembrane</keyword>
<evidence type="ECO:0000256" key="5">
    <source>
        <dbReference type="ARBA" id="ARBA00022553"/>
    </source>
</evidence>
<evidence type="ECO:0000256" key="13">
    <source>
        <dbReference type="ARBA" id="ARBA00023136"/>
    </source>
</evidence>
<dbReference type="STRING" id="32507.ENSNBRP00000017733"/>
<dbReference type="Gene3D" id="3.40.50.1820">
    <property type="entry name" value="alpha/beta hydrolase"/>
    <property type="match status" value="1"/>
</dbReference>
<evidence type="ECO:0000256" key="22">
    <source>
        <dbReference type="ARBA" id="ARBA00083401"/>
    </source>
</evidence>
<keyword evidence="13 23" id="KW-0472">Membrane</keyword>
<accession>A0A3Q4HBW3</accession>
<sequence length="615" mass="67995">MPGMVVFGRRWGIASDDLVFPGSFELFIRILWWIGTMVLFIYHKGHFECNGRAVLHSYLVGLLVVLALIILSLCAIVYISAQGTITNPGPRRSMPALVYLRAILYVPELVWACLGAVWVSDDGRGCDPATVGAVISAVVASWIILLFTAVGVVFVFDPLGNPRPQPPAMEPLGVRDMQSSEGTQFLSTARSLAVKVWESRLRLVCCCLPQDESSRAAFSSISQLFSSFFSLEKATHWMQFAAAAYGWPLYIYSNLFTGPCKLSGDCCRSRVAEDEIVGGDHLGCHFSSILQTTGLQYRDFIHVSFHNQIYEIPFFVALDHKREDVLTDLSAECENLPIEGVLGACYAHKGISQAAGYVYKRLVNDGILNQAFSIAPEYKLVITGHSLGAGAASVLAILLRNSFPTLQCYAFSPPGGLLSKALADYSKDFVVSVVLGKDLVPRLSIPNMEDLKRKLLKIVSNCNKPKYRILLQGCWYELFGGDPDDCPTEMDNRREQELSQPLLGEESLIIRHSSSYQSLGSDESPAHTPAHLPLFLPGRILHITEDGPTRRSCFSQVRYRADWSNEMAFRSILISPRMLTDHMPDIVLRALGTLTKDKPFSLCPSSLSDSQHNAI</sequence>
<dbReference type="GO" id="GO:0019369">
    <property type="term" value="P:arachidonate metabolic process"/>
    <property type="evidence" value="ECO:0007669"/>
    <property type="project" value="TreeGrafter"/>
</dbReference>
<dbReference type="AlphaFoldDB" id="A0A3Q4HBW3"/>
<dbReference type="CDD" id="cd00519">
    <property type="entry name" value="Lipase_3"/>
    <property type="match status" value="1"/>
</dbReference>
<keyword evidence="4" id="KW-1003">Cell membrane</keyword>
<comment type="catalytic activity">
    <reaction evidence="17">
        <text>1,2,3-(4Z,7Z,10Z,13Z,16Z,19Z-docosahexaenoyl)-glycerol + H2O = 1,2-di-(4Z,7Z,10Z,13Z,16Z,19Z-docosahexaenoyl)-glycerol + (4Z,7Z,10Z,13Z,16Z,19Z)-docosahexaenoate + H(+)</text>
        <dbReference type="Rhea" id="RHEA:63436"/>
        <dbReference type="ChEBI" id="CHEBI:15377"/>
        <dbReference type="ChEBI" id="CHEBI:15378"/>
        <dbReference type="ChEBI" id="CHEBI:77016"/>
        <dbReference type="ChEBI" id="CHEBI:147311"/>
        <dbReference type="ChEBI" id="CHEBI:228170"/>
    </reaction>
</comment>
<feature type="domain" description="Fungal lipase-type" evidence="24">
    <location>
        <begin position="323"/>
        <end position="445"/>
    </location>
</feature>
<dbReference type="Pfam" id="PF01764">
    <property type="entry name" value="Lipase_3"/>
    <property type="match status" value="1"/>
</dbReference>
<protein>
    <recommendedName>
        <fullName evidence="20">Diacylglycerol lipase-beta</fullName>
        <ecNumber evidence="16">3.1.1.116</ecNumber>
    </recommendedName>
    <alternativeName>
        <fullName evidence="22">PUFA-specific triacylglycerol lipase</fullName>
    </alternativeName>
    <alternativeName>
        <fullName evidence="21">Sn1-specific diacylglycerol lipase beta</fullName>
    </alternativeName>
</protein>
<dbReference type="OMA" id="KVWECRL"/>
<evidence type="ECO:0000259" key="24">
    <source>
        <dbReference type="Pfam" id="PF01764"/>
    </source>
</evidence>
<feature type="transmembrane region" description="Helical" evidence="23">
    <location>
        <begin position="55"/>
        <end position="79"/>
    </location>
</feature>
<dbReference type="GO" id="GO:0046340">
    <property type="term" value="P:diacylglycerol catabolic process"/>
    <property type="evidence" value="ECO:0007669"/>
    <property type="project" value="TreeGrafter"/>
</dbReference>
<dbReference type="GO" id="GO:0005737">
    <property type="term" value="C:cytoplasm"/>
    <property type="evidence" value="ECO:0007669"/>
    <property type="project" value="TreeGrafter"/>
</dbReference>
<reference evidence="25" key="1">
    <citation type="submission" date="2025-08" db="UniProtKB">
        <authorList>
            <consortium name="Ensembl"/>
        </authorList>
    </citation>
    <scope>IDENTIFICATION</scope>
</reference>
<evidence type="ECO:0000256" key="16">
    <source>
        <dbReference type="ARBA" id="ARBA00026104"/>
    </source>
</evidence>
<evidence type="ECO:0000256" key="11">
    <source>
        <dbReference type="ARBA" id="ARBA00022989"/>
    </source>
</evidence>
<evidence type="ECO:0000256" key="3">
    <source>
        <dbReference type="ARBA" id="ARBA00010701"/>
    </source>
</evidence>
<evidence type="ECO:0000256" key="17">
    <source>
        <dbReference type="ARBA" id="ARBA00051030"/>
    </source>
</evidence>
<keyword evidence="5" id="KW-0597">Phosphoprotein</keyword>
<evidence type="ECO:0000256" key="6">
    <source>
        <dbReference type="ARBA" id="ARBA00022692"/>
    </source>
</evidence>
<reference evidence="25" key="2">
    <citation type="submission" date="2025-09" db="UniProtKB">
        <authorList>
            <consortium name="Ensembl"/>
        </authorList>
    </citation>
    <scope>IDENTIFICATION</scope>
</reference>
<evidence type="ECO:0000256" key="18">
    <source>
        <dbReference type="ARBA" id="ARBA00052740"/>
    </source>
</evidence>
<evidence type="ECO:0000256" key="20">
    <source>
        <dbReference type="ARBA" id="ARBA00069149"/>
    </source>
</evidence>